<dbReference type="PIRSF" id="PIRSF018968">
    <property type="entry name" value="ABC_permease_BceB"/>
    <property type="match status" value="1"/>
</dbReference>
<dbReference type="PANTHER" id="PTHR46795:SF2">
    <property type="entry name" value="ABC TRANSPORTER, PERMEASE PROTEIN"/>
    <property type="match status" value="1"/>
</dbReference>
<feature type="transmembrane region" description="Helical" evidence="6">
    <location>
        <begin position="195"/>
        <end position="215"/>
    </location>
</feature>
<name>A0A1C7DJ55_9BACL</name>
<dbReference type="GO" id="GO:0005886">
    <property type="term" value="C:plasma membrane"/>
    <property type="evidence" value="ECO:0007669"/>
    <property type="project" value="UniProtKB-SubCell"/>
</dbReference>
<keyword evidence="4 6" id="KW-1133">Transmembrane helix</keyword>
<feature type="transmembrane region" description="Helical" evidence="6">
    <location>
        <begin position="151"/>
        <end position="174"/>
    </location>
</feature>
<dbReference type="InterPro" id="IPR027022">
    <property type="entry name" value="ABC_permease_BceB-typ"/>
</dbReference>
<comment type="subcellular location">
    <subcellularLocation>
        <location evidence="1 6">Cell membrane</location>
        <topology evidence="1 6">Multi-pass membrane protein</topology>
    </subcellularLocation>
</comment>
<dbReference type="RefSeq" id="WP_006831154.1">
    <property type="nucleotide sequence ID" value="NZ_AJYB01000069.1"/>
</dbReference>
<feature type="transmembrane region" description="Helical" evidence="6">
    <location>
        <begin position="520"/>
        <end position="544"/>
    </location>
</feature>
<evidence type="ECO:0000259" key="7">
    <source>
        <dbReference type="Pfam" id="PF02687"/>
    </source>
</evidence>
<sequence>MTFRQLAYHNVVRNRRNYAAFFLASVFSVMVFFVYSMFIFHPTFEEDGLRLLAIRGMLIAEVVLYIFTLFFLFYSMSAFLQARSKEFGVLMQLGMTKKQLNKLIFFEMLIIGTISTATGIAFGFAFSKFFLMIGREIMELESLPLYVSWQPFLLTIAAFASLFVIISFVSVGFIRTKRVVDLLQGFWKVEEETKSSTVLSIMGIVFLAIAYTFAASVSDQTVYLMIFIVPPLATFGTYLFFTHTIHSLLRLYKRKKNVYWKKTRLVSLAEASVKLKDSAQMFFIVTIVSTVAFLTVGTLASFMSYTGDFRESNPLGLVYISFNGNEQEAAHIDRLTSQLESEQLSYDLVELTVKRQTSGASGNDVDILSLSEFNRLAIALDFEPAQLQEGEGMFVPFSLDSLKELKSTSVETVLFESNVPLSIQSSYPHVVFPIHTLNVNTIIVSDADYEAIDQPLLGYSTGMSDFTYYAFDIQNWTETINIGNRLTNTVSEAVETADFNNVNFFFENPGDDYRWFKSSFALLLFIGVMVAAVFLLAAGSFIYFKLYTGLERDRKQYKLLVRLGMTDKELGKIVNRQLIPQFFLPWTLALLHSAFAFVSLQVVWEEFAELSILGEMALVLGGFTIAQILYFFLIRWRYVDHLQAP</sequence>
<evidence type="ECO:0000256" key="1">
    <source>
        <dbReference type="ARBA" id="ARBA00004651"/>
    </source>
</evidence>
<evidence type="ECO:0000256" key="4">
    <source>
        <dbReference type="ARBA" id="ARBA00022989"/>
    </source>
</evidence>
<dbReference type="Proteomes" id="UP000092661">
    <property type="component" value="Chromosome"/>
</dbReference>
<keyword evidence="2 6" id="KW-1003">Cell membrane</keyword>
<protein>
    <submittedName>
        <fullName evidence="9">ABC transporter permease</fullName>
    </submittedName>
</protein>
<evidence type="ECO:0000313" key="8">
    <source>
        <dbReference type="EMBL" id="ANU11619.1"/>
    </source>
</evidence>
<organism evidence="9 10">
    <name type="scientific">Planococcus antarcticus DSM 14505</name>
    <dbReference type="NCBI Taxonomy" id="1185653"/>
    <lineage>
        <taxon>Bacteria</taxon>
        <taxon>Bacillati</taxon>
        <taxon>Bacillota</taxon>
        <taxon>Bacilli</taxon>
        <taxon>Bacillales</taxon>
        <taxon>Caryophanaceae</taxon>
        <taxon>Planococcus</taxon>
    </lineage>
</organism>
<feature type="transmembrane region" description="Helical" evidence="6">
    <location>
        <begin position="21"/>
        <end position="42"/>
    </location>
</feature>
<gene>
    <name evidence="9" type="ORF">A1A1_16008</name>
    <name evidence="8" type="ORF">BBH88_15720</name>
</gene>
<evidence type="ECO:0000256" key="3">
    <source>
        <dbReference type="ARBA" id="ARBA00022692"/>
    </source>
</evidence>
<feature type="domain" description="ABC3 transporter permease C-terminal" evidence="7">
    <location>
        <begin position="62"/>
        <end position="177"/>
    </location>
</feature>
<dbReference type="OrthoDB" id="1937696at2"/>
<reference evidence="11" key="2">
    <citation type="submission" date="2016-07" db="EMBL/GenBank/DDBJ databases">
        <authorList>
            <person name="See-Too W.S."/>
        </authorList>
    </citation>
    <scope>NUCLEOTIDE SEQUENCE [LARGE SCALE GENOMIC DNA]</scope>
    <source>
        <strain evidence="11">DSM 14505</strain>
    </source>
</reference>
<feature type="transmembrane region" description="Helical" evidence="6">
    <location>
        <begin position="582"/>
        <end position="604"/>
    </location>
</feature>
<evidence type="ECO:0000256" key="5">
    <source>
        <dbReference type="ARBA" id="ARBA00023136"/>
    </source>
</evidence>
<dbReference type="KEGG" id="pana:BBH88_15720"/>
<evidence type="ECO:0000313" key="9">
    <source>
        <dbReference type="EMBL" id="EIM05457.1"/>
    </source>
</evidence>
<feature type="transmembrane region" description="Helical" evidence="6">
    <location>
        <begin position="103"/>
        <end position="131"/>
    </location>
</feature>
<accession>A0A1C7DJ55</accession>
<dbReference type="InterPro" id="IPR003838">
    <property type="entry name" value="ABC3_permease_C"/>
</dbReference>
<keyword evidence="3 6" id="KW-0812">Transmembrane</keyword>
<keyword evidence="11" id="KW-1185">Reference proteome</keyword>
<dbReference type="eggNOG" id="COG0577">
    <property type="taxonomic scope" value="Bacteria"/>
</dbReference>
<dbReference type="GO" id="GO:0055085">
    <property type="term" value="P:transmembrane transport"/>
    <property type="evidence" value="ECO:0007669"/>
    <property type="project" value="UniProtKB-UniRule"/>
</dbReference>
<evidence type="ECO:0000256" key="6">
    <source>
        <dbReference type="PIRNR" id="PIRNR018968"/>
    </source>
</evidence>
<reference evidence="8" key="3">
    <citation type="submission" date="2016-10" db="EMBL/GenBank/DDBJ databases">
        <authorList>
            <person name="See-Too W.S."/>
        </authorList>
    </citation>
    <scope>NUCLEOTIDE SEQUENCE</scope>
    <source>
        <strain evidence="8">DSM 14505</strain>
    </source>
</reference>
<dbReference type="PANTHER" id="PTHR46795">
    <property type="entry name" value="ABC TRANSPORTER PERMEASE-RELATED-RELATED"/>
    <property type="match status" value="1"/>
</dbReference>
<feature type="transmembrane region" description="Helical" evidence="6">
    <location>
        <begin position="610"/>
        <end position="633"/>
    </location>
</feature>
<evidence type="ECO:0000313" key="11">
    <source>
        <dbReference type="Proteomes" id="UP000092661"/>
    </source>
</evidence>
<comment type="similarity">
    <text evidence="6">Belongs to the ABC-4 integral membrane protein family.</text>
</comment>
<dbReference type="EMBL" id="AJYB01000069">
    <property type="protein sequence ID" value="EIM05457.1"/>
    <property type="molecule type" value="Genomic_DNA"/>
</dbReference>
<dbReference type="Proteomes" id="UP000004725">
    <property type="component" value="Unassembled WGS sequence"/>
</dbReference>
<dbReference type="Pfam" id="PF02687">
    <property type="entry name" value="FtsX"/>
    <property type="match status" value="1"/>
</dbReference>
<keyword evidence="5 6" id="KW-0472">Membrane</keyword>
<evidence type="ECO:0000256" key="2">
    <source>
        <dbReference type="ARBA" id="ARBA00022475"/>
    </source>
</evidence>
<evidence type="ECO:0000313" key="10">
    <source>
        <dbReference type="Proteomes" id="UP000004725"/>
    </source>
</evidence>
<reference evidence="9 10" key="1">
    <citation type="journal article" date="2012" name="J. Bacteriol.">
        <title>Genome Sequence of the Antarctic Psychrophile Bacterium Planococcus antarcticus DSM 14505.</title>
        <authorList>
            <person name="Margolles A."/>
            <person name="Gueimonde M."/>
            <person name="Sanchez B."/>
        </authorList>
    </citation>
    <scope>NUCLEOTIDE SEQUENCE [LARGE SCALE GENOMIC DNA]</scope>
    <source>
        <strain evidence="9 10">DSM 14505</strain>
    </source>
</reference>
<feature type="transmembrane region" description="Helical" evidence="6">
    <location>
        <begin position="282"/>
        <end position="305"/>
    </location>
</feature>
<feature type="transmembrane region" description="Helical" evidence="6">
    <location>
        <begin position="62"/>
        <end position="82"/>
    </location>
</feature>
<dbReference type="AlphaFoldDB" id="A0A1C7DJ55"/>
<dbReference type="InterPro" id="IPR052536">
    <property type="entry name" value="ABC-4_Integral_Memb_Prot"/>
</dbReference>
<dbReference type="EMBL" id="CP016534">
    <property type="protein sequence ID" value="ANU11619.1"/>
    <property type="molecule type" value="Genomic_DNA"/>
</dbReference>
<proteinExistence type="inferred from homology"/>
<feature type="transmembrane region" description="Helical" evidence="6">
    <location>
        <begin position="221"/>
        <end position="241"/>
    </location>
</feature>
<keyword evidence="6" id="KW-0813">Transport</keyword>